<dbReference type="AlphaFoldDB" id="A0AAV7TUP1"/>
<sequence>MQGGFKGTLSEGARVGLIWIFSGTLKEAVKLLKREVEHWRILVQNIGGLFRAWSLSWSMQLEMAPKSARNVADKTESVRQARMVKEGSDGHFAGKRALGGLTKAGCKINAGAVRDCKDQLRGAQPDNKPRDKLQSKTQPSITDFLTYEDPGAILKDPAIPTEVSGGASSGELGLCMDAKLGENSLGSKNPQDYGEGLMSEVKRPEKKIRLSDHLIAHNNIQEQERAKETQSLIEGCPESCVKKRTAQERTGPAAGEDVDKNWSSEIEKVEYDGRNGDWLKDGGDKFYSLMEESEAASSGYDLNEEGSSSSSESGSLAESLSPVAGPTLRPQHRHHKHIKSRTGSVGITDSPAAMLKWDYSGIRLSQSERALQVLSDMALTLNLTASENCPDEQANNMASSDTKMLQLIYGTVRELQTETQTEN</sequence>
<dbReference type="Proteomes" id="UP001066276">
    <property type="component" value="Chromosome 3_2"/>
</dbReference>
<comment type="caution">
    <text evidence="2">The sequence shown here is derived from an EMBL/GenBank/DDBJ whole genome shotgun (WGS) entry which is preliminary data.</text>
</comment>
<name>A0AAV7TUP1_PLEWA</name>
<feature type="compositionally biased region" description="Low complexity" evidence="1">
    <location>
        <begin position="305"/>
        <end position="321"/>
    </location>
</feature>
<evidence type="ECO:0000313" key="2">
    <source>
        <dbReference type="EMBL" id="KAJ1179378.1"/>
    </source>
</evidence>
<proteinExistence type="predicted"/>
<reference evidence="2" key="1">
    <citation type="journal article" date="2022" name="bioRxiv">
        <title>Sequencing and chromosome-scale assembly of the giantPleurodeles waltlgenome.</title>
        <authorList>
            <person name="Brown T."/>
            <person name="Elewa A."/>
            <person name="Iarovenko S."/>
            <person name="Subramanian E."/>
            <person name="Araus A.J."/>
            <person name="Petzold A."/>
            <person name="Susuki M."/>
            <person name="Suzuki K.-i.T."/>
            <person name="Hayashi T."/>
            <person name="Toyoda A."/>
            <person name="Oliveira C."/>
            <person name="Osipova E."/>
            <person name="Leigh N.D."/>
            <person name="Simon A."/>
            <person name="Yun M.H."/>
        </authorList>
    </citation>
    <scope>NUCLEOTIDE SEQUENCE</scope>
    <source>
        <strain evidence="2">20211129_DDA</strain>
        <tissue evidence="2">Liver</tissue>
    </source>
</reference>
<keyword evidence="3" id="KW-1185">Reference proteome</keyword>
<protein>
    <submittedName>
        <fullName evidence="2">Uncharacterized protein</fullName>
    </submittedName>
</protein>
<feature type="compositionally biased region" description="Basic residues" evidence="1">
    <location>
        <begin position="330"/>
        <end position="340"/>
    </location>
</feature>
<evidence type="ECO:0000256" key="1">
    <source>
        <dbReference type="SAM" id="MobiDB-lite"/>
    </source>
</evidence>
<dbReference type="EMBL" id="JANPWB010000006">
    <property type="protein sequence ID" value="KAJ1179378.1"/>
    <property type="molecule type" value="Genomic_DNA"/>
</dbReference>
<organism evidence="2 3">
    <name type="scientific">Pleurodeles waltl</name>
    <name type="common">Iberian ribbed newt</name>
    <dbReference type="NCBI Taxonomy" id="8319"/>
    <lineage>
        <taxon>Eukaryota</taxon>
        <taxon>Metazoa</taxon>
        <taxon>Chordata</taxon>
        <taxon>Craniata</taxon>
        <taxon>Vertebrata</taxon>
        <taxon>Euteleostomi</taxon>
        <taxon>Amphibia</taxon>
        <taxon>Batrachia</taxon>
        <taxon>Caudata</taxon>
        <taxon>Salamandroidea</taxon>
        <taxon>Salamandridae</taxon>
        <taxon>Pleurodelinae</taxon>
        <taxon>Pleurodeles</taxon>
    </lineage>
</organism>
<gene>
    <name evidence="2" type="ORF">NDU88_004612</name>
</gene>
<feature type="region of interest" description="Disordered" evidence="1">
    <location>
        <begin position="297"/>
        <end position="345"/>
    </location>
</feature>
<accession>A0AAV7TUP1</accession>
<evidence type="ECO:0000313" key="3">
    <source>
        <dbReference type="Proteomes" id="UP001066276"/>
    </source>
</evidence>